<keyword evidence="3" id="KW-1185">Reference proteome</keyword>
<evidence type="ECO:0000313" key="2">
    <source>
        <dbReference type="EMBL" id="MQS18014.1"/>
    </source>
</evidence>
<name>A0A6N7L655_9ACTN</name>
<dbReference type="RefSeq" id="WP_153472046.1">
    <property type="nucleotide sequence ID" value="NZ_WBOF01000010.1"/>
</dbReference>
<reference evidence="2 3" key="1">
    <citation type="submission" date="2019-09" db="EMBL/GenBank/DDBJ databases">
        <title>Genome Sequences of Streptomyces kaniharaensis ATCC 21070.</title>
        <authorList>
            <person name="Zhu W."/>
            <person name="De Crecy-Lagard V."/>
            <person name="Richards N.G."/>
        </authorList>
    </citation>
    <scope>NUCLEOTIDE SEQUENCE [LARGE SCALE GENOMIC DNA]</scope>
    <source>
        <strain evidence="2 3">SF-557</strain>
    </source>
</reference>
<accession>A0A6N7L655</accession>
<dbReference type="AlphaFoldDB" id="A0A6N7L655"/>
<feature type="region of interest" description="Disordered" evidence="1">
    <location>
        <begin position="1"/>
        <end position="20"/>
    </location>
</feature>
<sequence>MSQSLRPPQHRLTVVNPRPHQDGRGVLILGRIRPAGRACPKCAGSGRATVQRDGALVSVACPVCSLSAVDAPEAQVMAR</sequence>
<comment type="caution">
    <text evidence="2">The sequence shown here is derived from an EMBL/GenBank/DDBJ whole genome shotgun (WGS) entry which is preliminary data.</text>
</comment>
<protein>
    <submittedName>
        <fullName evidence="2">Uncharacterized protein</fullName>
    </submittedName>
</protein>
<dbReference type="Proteomes" id="UP000450000">
    <property type="component" value="Unassembled WGS sequence"/>
</dbReference>
<gene>
    <name evidence="2" type="ORF">F7Q99_38965</name>
</gene>
<proteinExistence type="predicted"/>
<evidence type="ECO:0000256" key="1">
    <source>
        <dbReference type="SAM" id="MobiDB-lite"/>
    </source>
</evidence>
<dbReference type="EMBL" id="WBOF01000010">
    <property type="protein sequence ID" value="MQS18014.1"/>
    <property type="molecule type" value="Genomic_DNA"/>
</dbReference>
<evidence type="ECO:0000313" key="3">
    <source>
        <dbReference type="Proteomes" id="UP000450000"/>
    </source>
</evidence>
<organism evidence="2 3">
    <name type="scientific">Streptomyces kaniharaensis</name>
    <dbReference type="NCBI Taxonomy" id="212423"/>
    <lineage>
        <taxon>Bacteria</taxon>
        <taxon>Bacillati</taxon>
        <taxon>Actinomycetota</taxon>
        <taxon>Actinomycetes</taxon>
        <taxon>Kitasatosporales</taxon>
        <taxon>Streptomycetaceae</taxon>
        <taxon>Streptomyces</taxon>
    </lineage>
</organism>